<accession>A0A4R1HVH8</accession>
<evidence type="ECO:0000256" key="1">
    <source>
        <dbReference type="SAM" id="MobiDB-lite"/>
    </source>
</evidence>
<dbReference type="Pfam" id="PF00535">
    <property type="entry name" value="Glycos_transf_2"/>
    <property type="match status" value="1"/>
</dbReference>
<sequence>MTVRPSSTMEEPAGAAEHLPDPTPAVSICIPVYQGAAFVGRAVHSALAQTFEDVEIVVRDNGSTDGTSDVVREFTDPRIRLERSDDTVPLPENWNRAVALCRAPLVKVVCADDVLAPDCLARQVPAMDDPDIALSAGRIDMLDEDGRVIVGNCGVRGLVGTHDGQDAVRAIVQHGGNPIGPPISGLFRRSAFDAVGGFDADRVFLMDLDLWARLLDHGRFHGVGETVAGYRISASTVSGQAGREEFRGQRTFTTELADRWDLPRQDVVRGTVGAYTALARRLGLVVVSRWRRQRADPAA</sequence>
<dbReference type="InterPro" id="IPR029044">
    <property type="entry name" value="Nucleotide-diphossugar_trans"/>
</dbReference>
<dbReference type="SUPFAM" id="SSF53448">
    <property type="entry name" value="Nucleotide-diphospho-sugar transferases"/>
    <property type="match status" value="1"/>
</dbReference>
<proteinExistence type="predicted"/>
<dbReference type="GO" id="GO:0016740">
    <property type="term" value="F:transferase activity"/>
    <property type="evidence" value="ECO:0007669"/>
    <property type="project" value="UniProtKB-KW"/>
</dbReference>
<keyword evidence="3" id="KW-0808">Transferase</keyword>
<name>A0A4R1HVH8_PSEEN</name>
<dbReference type="OrthoDB" id="3177103at2"/>
<evidence type="ECO:0000259" key="2">
    <source>
        <dbReference type="Pfam" id="PF00535"/>
    </source>
</evidence>
<feature type="region of interest" description="Disordered" evidence="1">
    <location>
        <begin position="1"/>
        <end position="20"/>
    </location>
</feature>
<comment type="caution">
    <text evidence="3">The sequence shown here is derived from an EMBL/GenBank/DDBJ whole genome shotgun (WGS) entry which is preliminary data.</text>
</comment>
<protein>
    <submittedName>
        <fullName evidence="3">Glycosyltransferase involved in cell wall biosynthesis</fullName>
    </submittedName>
</protein>
<dbReference type="InterPro" id="IPR001173">
    <property type="entry name" value="Glyco_trans_2-like"/>
</dbReference>
<keyword evidence="4" id="KW-1185">Reference proteome</keyword>
<evidence type="ECO:0000313" key="3">
    <source>
        <dbReference type="EMBL" id="TCK24710.1"/>
    </source>
</evidence>
<dbReference type="Proteomes" id="UP000295560">
    <property type="component" value="Unassembled WGS sequence"/>
</dbReference>
<dbReference type="Gene3D" id="3.90.550.10">
    <property type="entry name" value="Spore Coat Polysaccharide Biosynthesis Protein SpsA, Chain A"/>
    <property type="match status" value="1"/>
</dbReference>
<reference evidence="3 4" key="1">
    <citation type="submission" date="2019-03" db="EMBL/GenBank/DDBJ databases">
        <title>Sequencing the genomes of 1000 actinobacteria strains.</title>
        <authorList>
            <person name="Klenk H.-P."/>
        </authorList>
    </citation>
    <scope>NUCLEOTIDE SEQUENCE [LARGE SCALE GENOMIC DNA]</scope>
    <source>
        <strain evidence="3 4">DSM 44969</strain>
    </source>
</reference>
<dbReference type="PANTHER" id="PTHR43685">
    <property type="entry name" value="GLYCOSYLTRANSFERASE"/>
    <property type="match status" value="1"/>
</dbReference>
<dbReference type="AlphaFoldDB" id="A0A4R1HVH8"/>
<organism evidence="3 4">
    <name type="scientific">Pseudonocardia endophytica</name>
    <dbReference type="NCBI Taxonomy" id="401976"/>
    <lineage>
        <taxon>Bacteria</taxon>
        <taxon>Bacillati</taxon>
        <taxon>Actinomycetota</taxon>
        <taxon>Actinomycetes</taxon>
        <taxon>Pseudonocardiales</taxon>
        <taxon>Pseudonocardiaceae</taxon>
        <taxon>Pseudonocardia</taxon>
    </lineage>
</organism>
<feature type="domain" description="Glycosyltransferase 2-like" evidence="2">
    <location>
        <begin position="27"/>
        <end position="192"/>
    </location>
</feature>
<dbReference type="RefSeq" id="WP_132421129.1">
    <property type="nucleotide sequence ID" value="NZ_SMFZ01000001.1"/>
</dbReference>
<evidence type="ECO:0000313" key="4">
    <source>
        <dbReference type="Proteomes" id="UP000295560"/>
    </source>
</evidence>
<gene>
    <name evidence="3" type="ORF">EV378_0500</name>
</gene>
<dbReference type="PANTHER" id="PTHR43685:SF11">
    <property type="entry name" value="GLYCOSYLTRANSFERASE TAGX-RELATED"/>
    <property type="match status" value="1"/>
</dbReference>
<dbReference type="InterPro" id="IPR050834">
    <property type="entry name" value="Glycosyltransf_2"/>
</dbReference>
<dbReference type="EMBL" id="SMFZ01000001">
    <property type="protein sequence ID" value="TCK24710.1"/>
    <property type="molecule type" value="Genomic_DNA"/>
</dbReference>